<feature type="transmembrane region" description="Helical" evidence="1">
    <location>
        <begin position="85"/>
        <end position="101"/>
    </location>
</feature>
<keyword evidence="1" id="KW-0472">Membrane</keyword>
<dbReference type="InterPro" id="IPR021813">
    <property type="entry name" value="DUF3392"/>
</dbReference>
<proteinExistence type="predicted"/>
<dbReference type="Pfam" id="PF11872">
    <property type="entry name" value="DUF3392"/>
    <property type="match status" value="1"/>
</dbReference>
<dbReference type="KEGG" id="vta:A0425"/>
<dbReference type="Proteomes" id="UP000235828">
    <property type="component" value="Chromosome A"/>
</dbReference>
<reference evidence="2 3" key="1">
    <citation type="submission" date="2017-10" db="EMBL/GenBank/DDBJ databases">
        <authorList>
            <person name="Banno H."/>
            <person name="Chua N.-H."/>
        </authorList>
    </citation>
    <scope>NUCLEOTIDE SEQUENCE [LARGE SCALE GENOMIC DNA]</scope>
    <source>
        <strain evidence="2">Vibrio tapetis CECT4600</strain>
    </source>
</reference>
<feature type="transmembrane region" description="Helical" evidence="1">
    <location>
        <begin position="12"/>
        <end position="33"/>
    </location>
</feature>
<dbReference type="OrthoDB" id="6196761at2"/>
<dbReference type="EMBL" id="LT960611">
    <property type="protein sequence ID" value="SON48404.1"/>
    <property type="molecule type" value="Genomic_DNA"/>
</dbReference>
<keyword evidence="1" id="KW-0812">Transmembrane</keyword>
<organism evidence="2 3">
    <name type="scientific">Vibrio tapetis subsp. tapetis</name>
    <dbReference type="NCBI Taxonomy" id="1671868"/>
    <lineage>
        <taxon>Bacteria</taxon>
        <taxon>Pseudomonadati</taxon>
        <taxon>Pseudomonadota</taxon>
        <taxon>Gammaproteobacteria</taxon>
        <taxon>Vibrionales</taxon>
        <taxon>Vibrionaceae</taxon>
        <taxon>Vibrio</taxon>
    </lineage>
</organism>
<dbReference type="AlphaFoldDB" id="A0A2N8Z912"/>
<protein>
    <recommendedName>
        <fullName evidence="4">DUF3392 domain-containing protein</fullName>
    </recommendedName>
</protein>
<accession>A0A2N8Z912</accession>
<evidence type="ECO:0008006" key="4">
    <source>
        <dbReference type="Google" id="ProtNLM"/>
    </source>
</evidence>
<sequence>MLAILSDFGSFLSPYLADISTAIIACSLVVFGADINRLLRRNLSGYHFVVRTLIFILVNAFGYGLLIVKASPALNQALHQVSHDMLAIGLISWFLFIGIWAQKNRQV</sequence>
<feature type="transmembrane region" description="Helical" evidence="1">
    <location>
        <begin position="45"/>
        <end position="65"/>
    </location>
</feature>
<evidence type="ECO:0000256" key="1">
    <source>
        <dbReference type="SAM" id="Phobius"/>
    </source>
</evidence>
<keyword evidence="3" id="KW-1185">Reference proteome</keyword>
<dbReference type="RefSeq" id="WP_102521279.1">
    <property type="nucleotide sequence ID" value="NZ_LT960611.1"/>
</dbReference>
<gene>
    <name evidence="2" type="ORF">VTAP4600_A0425</name>
</gene>
<evidence type="ECO:0000313" key="3">
    <source>
        <dbReference type="Proteomes" id="UP000235828"/>
    </source>
</evidence>
<keyword evidence="1" id="KW-1133">Transmembrane helix</keyword>
<evidence type="ECO:0000313" key="2">
    <source>
        <dbReference type="EMBL" id="SON48404.1"/>
    </source>
</evidence>
<name>A0A2N8Z912_9VIBR</name>